<organism evidence="2 3">
    <name type="scientific">Cognatiluteimonas weifangensis</name>
    <dbReference type="NCBI Taxonomy" id="2303539"/>
    <lineage>
        <taxon>Bacteria</taxon>
        <taxon>Pseudomonadati</taxon>
        <taxon>Pseudomonadota</taxon>
        <taxon>Gammaproteobacteria</taxon>
        <taxon>Lysobacterales</taxon>
        <taxon>Lysobacteraceae</taxon>
        <taxon>Cognatiluteimonas</taxon>
    </lineage>
</organism>
<dbReference type="InterPro" id="IPR000572">
    <property type="entry name" value="OxRdtase_Mopterin-bd_dom"/>
</dbReference>
<gene>
    <name evidence="2" type="ORF">D0Y53_10310</name>
</gene>
<feature type="domain" description="Oxidoreductase molybdopterin-binding" evidence="1">
    <location>
        <begin position="96"/>
        <end position="231"/>
    </location>
</feature>
<dbReference type="PANTHER" id="PTHR43032:SF2">
    <property type="entry name" value="BLL0505 PROTEIN"/>
    <property type="match status" value="1"/>
</dbReference>
<dbReference type="Gene3D" id="3.90.420.10">
    <property type="entry name" value="Oxidoreductase, molybdopterin-binding domain"/>
    <property type="match status" value="1"/>
</dbReference>
<dbReference type="InterPro" id="IPR036374">
    <property type="entry name" value="OxRdtase_Mopterin-bd_sf"/>
</dbReference>
<evidence type="ECO:0000313" key="3">
    <source>
        <dbReference type="Proteomes" id="UP000262917"/>
    </source>
</evidence>
<reference evidence="2 3" key="1">
    <citation type="submission" date="2018-08" db="EMBL/GenBank/DDBJ databases">
        <title>Lysobacter weifangensis sp. nov., a new member of the family 'Xanthomonadaceae', isolated from soil in a farmland.</title>
        <authorList>
            <person name="Zhao H."/>
        </authorList>
    </citation>
    <scope>NUCLEOTIDE SEQUENCE [LARGE SCALE GENOMIC DNA]</scope>
    <source>
        <strain evidence="2 3">WF-2</strain>
    </source>
</reference>
<evidence type="ECO:0000313" key="2">
    <source>
        <dbReference type="EMBL" id="RFP59519.1"/>
    </source>
</evidence>
<dbReference type="PROSITE" id="PS51318">
    <property type="entry name" value="TAT"/>
    <property type="match status" value="1"/>
</dbReference>
<protein>
    <submittedName>
        <fullName evidence="2">Molybdopterin-binding protein</fullName>
    </submittedName>
</protein>
<dbReference type="AlphaFoldDB" id="A0A372DJ19"/>
<accession>A0A372DJ19</accession>
<keyword evidence="3" id="KW-1185">Reference proteome</keyword>
<name>A0A372DJ19_9GAMM</name>
<dbReference type="SUPFAM" id="SSF56524">
    <property type="entry name" value="Oxidoreductase molybdopterin-binding domain"/>
    <property type="match status" value="1"/>
</dbReference>
<comment type="caution">
    <text evidence="2">The sequence shown here is derived from an EMBL/GenBank/DDBJ whole genome shotgun (WGS) entry which is preliminary data.</text>
</comment>
<dbReference type="EMBL" id="QVPD01000011">
    <property type="protein sequence ID" value="RFP59519.1"/>
    <property type="molecule type" value="Genomic_DNA"/>
</dbReference>
<sequence>MTERVLLARRRLLRGAIAGAGAGLLAGCDALSRSRRFVDLLALAEPLTLHSQRLLSGDRLATEFPESMLSPQFRPNGSIDPRTPEYLALKADGFRGYRLRIDGLVERPLQFSLDALRALPARTQVTRHDCVEGWSVIGKWRGVPLAQLLDLARPRPGARFVVFHCFDDLAGDGSRYYESVDLLDAYHPQTLAAYALNDAPLPVANGAPLRMRIERKLGYKQPKYVHTVEVVAGYGAIVGGRGGYWEDRDYDWYGGI</sequence>
<dbReference type="RefSeq" id="WP_117203172.1">
    <property type="nucleotide sequence ID" value="NZ_JBHTBK010000019.1"/>
</dbReference>
<dbReference type="OrthoDB" id="9795587at2"/>
<proteinExistence type="predicted"/>
<evidence type="ECO:0000259" key="1">
    <source>
        <dbReference type="Pfam" id="PF00174"/>
    </source>
</evidence>
<dbReference type="Pfam" id="PF00174">
    <property type="entry name" value="Oxidored_molyb"/>
    <property type="match status" value="1"/>
</dbReference>
<dbReference type="InterPro" id="IPR006311">
    <property type="entry name" value="TAT_signal"/>
</dbReference>
<dbReference type="PROSITE" id="PS51257">
    <property type="entry name" value="PROKAR_LIPOPROTEIN"/>
    <property type="match status" value="1"/>
</dbReference>
<dbReference type="PANTHER" id="PTHR43032">
    <property type="entry name" value="PROTEIN-METHIONINE-SULFOXIDE REDUCTASE"/>
    <property type="match status" value="1"/>
</dbReference>
<dbReference type="Proteomes" id="UP000262917">
    <property type="component" value="Unassembled WGS sequence"/>
</dbReference>